<organism evidence="2 3">
    <name type="scientific">Halomonas dongshanensis</name>
    <dbReference type="NCBI Taxonomy" id="2890835"/>
    <lineage>
        <taxon>Bacteria</taxon>
        <taxon>Pseudomonadati</taxon>
        <taxon>Pseudomonadota</taxon>
        <taxon>Gammaproteobacteria</taxon>
        <taxon>Oceanospirillales</taxon>
        <taxon>Halomonadaceae</taxon>
        <taxon>Halomonas</taxon>
    </lineage>
</organism>
<dbReference type="InterPro" id="IPR041698">
    <property type="entry name" value="Methyltransf_25"/>
</dbReference>
<dbReference type="RefSeq" id="WP_259034855.1">
    <property type="nucleotide sequence ID" value="NZ_JAJISC010000001.1"/>
</dbReference>
<dbReference type="SUPFAM" id="SSF53335">
    <property type="entry name" value="S-adenosyl-L-methionine-dependent methyltransferases"/>
    <property type="match status" value="1"/>
</dbReference>
<dbReference type="EMBL" id="JAJISC010000001">
    <property type="protein sequence ID" value="MCS2608374.1"/>
    <property type="molecule type" value="Genomic_DNA"/>
</dbReference>
<evidence type="ECO:0000259" key="1">
    <source>
        <dbReference type="Pfam" id="PF13649"/>
    </source>
</evidence>
<protein>
    <submittedName>
        <fullName evidence="2">Methyltransferase domain-containing protein</fullName>
    </submittedName>
</protein>
<dbReference type="Gene3D" id="3.40.50.150">
    <property type="entry name" value="Vaccinia Virus protein VP39"/>
    <property type="match status" value="1"/>
</dbReference>
<name>A0ABT2ECH4_9GAMM</name>
<gene>
    <name evidence="2" type="ORF">LLY24_03435</name>
</gene>
<keyword evidence="3" id="KW-1185">Reference proteome</keyword>
<dbReference type="PANTHER" id="PTHR43591">
    <property type="entry name" value="METHYLTRANSFERASE"/>
    <property type="match status" value="1"/>
</dbReference>
<dbReference type="GO" id="GO:0032259">
    <property type="term" value="P:methylation"/>
    <property type="evidence" value="ECO:0007669"/>
    <property type="project" value="UniProtKB-KW"/>
</dbReference>
<dbReference type="Proteomes" id="UP001165542">
    <property type="component" value="Unassembled WGS sequence"/>
</dbReference>
<keyword evidence="2" id="KW-0489">Methyltransferase</keyword>
<feature type="domain" description="Methyltransferase" evidence="1">
    <location>
        <begin position="50"/>
        <end position="141"/>
    </location>
</feature>
<dbReference type="Pfam" id="PF13649">
    <property type="entry name" value="Methyltransf_25"/>
    <property type="match status" value="1"/>
</dbReference>
<evidence type="ECO:0000313" key="3">
    <source>
        <dbReference type="Proteomes" id="UP001165542"/>
    </source>
</evidence>
<dbReference type="CDD" id="cd02440">
    <property type="entry name" value="AdoMet_MTases"/>
    <property type="match status" value="1"/>
</dbReference>
<dbReference type="InterPro" id="IPR029063">
    <property type="entry name" value="SAM-dependent_MTases_sf"/>
</dbReference>
<proteinExistence type="predicted"/>
<sequence>MTASISPIDWQARVANAFSRTASRYEGRARAQRAIGELLWPSLPAQANCVLDVGCGTGVWTRRLAERYPHAALHGLDIAPGMLAEARKHQRVDIDWHLGDAAALPFQAASIDLVFSNLALQWCLDLEGVMHELYRTLSLGGKAHITTLLPGTLDEIARAWQRPEALLSLAPLDDIRQAVDASGLRLVSQAQRTLRFFYTDLSAVQASIKGIGAQVGRGQARVTREDIAVAAARFERLREPQGLPVSYRCLILCLEKTP</sequence>
<accession>A0ABT2ECH4</accession>
<keyword evidence="2" id="KW-0808">Transferase</keyword>
<comment type="caution">
    <text evidence="2">The sequence shown here is derived from an EMBL/GenBank/DDBJ whole genome shotgun (WGS) entry which is preliminary data.</text>
</comment>
<reference evidence="2" key="1">
    <citation type="submission" date="2021-11" db="EMBL/GenBank/DDBJ databases">
        <title>Halomonas sp., isolated from a coastal aquaculture zone in Dongshan Bay.</title>
        <authorList>
            <person name="Lin W."/>
        </authorList>
    </citation>
    <scope>NUCLEOTIDE SEQUENCE</scope>
    <source>
        <strain evidence="2">Yzlin-01</strain>
    </source>
</reference>
<evidence type="ECO:0000313" key="2">
    <source>
        <dbReference type="EMBL" id="MCS2608374.1"/>
    </source>
</evidence>
<dbReference type="GO" id="GO:0008168">
    <property type="term" value="F:methyltransferase activity"/>
    <property type="evidence" value="ECO:0007669"/>
    <property type="project" value="UniProtKB-KW"/>
</dbReference>